<proteinExistence type="predicted"/>
<name>A0A5P1RC90_9GAMM</name>
<dbReference type="InterPro" id="IPR047688">
    <property type="entry name" value="Endonuc_SmrA"/>
</dbReference>
<gene>
    <name evidence="3" type="primary">smrA</name>
    <name evidence="3" type="ORF">F0U83_11475</name>
</gene>
<evidence type="ECO:0000313" key="3">
    <source>
        <dbReference type="EMBL" id="QEQ97284.1"/>
    </source>
</evidence>
<dbReference type="PROSITE" id="PS50828">
    <property type="entry name" value="SMR"/>
    <property type="match status" value="1"/>
</dbReference>
<reference evidence="3 4" key="1">
    <citation type="journal article" date="2019" name="Biochem. Eng. J.">
        <title>Metabolic engineering of the marine bacteria Neptunomonas concharum for the production of acetoin and meso-2,3-butanediol from acetate.</title>
        <authorList>
            <person name="Li W."/>
            <person name="Pu N."/>
            <person name="Liu C.-X."/>
            <person name="Yuan Q.-P."/>
            <person name="Li Z.-J."/>
        </authorList>
    </citation>
    <scope>NUCLEOTIDE SEQUENCE [LARGE SCALE GENOMIC DNA]</scope>
    <source>
        <strain evidence="3 4">JCM17730</strain>
    </source>
</reference>
<dbReference type="NCBIfam" id="NF033154">
    <property type="entry name" value="endonuc_SmrA"/>
    <property type="match status" value="1"/>
</dbReference>
<dbReference type="EMBL" id="CP043869">
    <property type="protein sequence ID" value="QEQ97284.1"/>
    <property type="molecule type" value="Genomic_DNA"/>
</dbReference>
<dbReference type="OrthoDB" id="9808881at2"/>
<keyword evidence="3" id="KW-0255">Endonuclease</keyword>
<dbReference type="GO" id="GO:0004520">
    <property type="term" value="F:DNA endonuclease activity"/>
    <property type="evidence" value="ECO:0007669"/>
    <property type="project" value="TreeGrafter"/>
</dbReference>
<dbReference type="Pfam" id="PF01713">
    <property type="entry name" value="Smr"/>
    <property type="match status" value="1"/>
</dbReference>
<accession>A0A5P1RC90</accession>
<dbReference type="InterPro" id="IPR002625">
    <property type="entry name" value="Smr_dom"/>
</dbReference>
<evidence type="ECO:0000259" key="2">
    <source>
        <dbReference type="PROSITE" id="PS50828"/>
    </source>
</evidence>
<dbReference type="RefSeq" id="WP_138987074.1">
    <property type="nucleotide sequence ID" value="NZ_CP043869.1"/>
</dbReference>
<keyword evidence="4" id="KW-1185">Reference proteome</keyword>
<protein>
    <submittedName>
        <fullName evidence="3">DNA endonuclease SmrA</fullName>
    </submittedName>
</protein>
<dbReference type="SUPFAM" id="SSF160443">
    <property type="entry name" value="SMR domain-like"/>
    <property type="match status" value="1"/>
</dbReference>
<feature type="domain" description="Smr" evidence="2">
    <location>
        <begin position="94"/>
        <end position="175"/>
    </location>
</feature>
<evidence type="ECO:0000256" key="1">
    <source>
        <dbReference type="SAM" id="MobiDB-lite"/>
    </source>
</evidence>
<evidence type="ECO:0000313" key="4">
    <source>
        <dbReference type="Proteomes" id="UP000324760"/>
    </source>
</evidence>
<dbReference type="Gene3D" id="3.30.1370.110">
    <property type="match status" value="1"/>
</dbReference>
<organism evidence="3 4">
    <name type="scientific">Neptunomonas concharum</name>
    <dbReference type="NCBI Taxonomy" id="1031538"/>
    <lineage>
        <taxon>Bacteria</taxon>
        <taxon>Pseudomonadati</taxon>
        <taxon>Pseudomonadota</taxon>
        <taxon>Gammaproteobacteria</taxon>
        <taxon>Oceanospirillales</taxon>
        <taxon>Oceanospirillaceae</taxon>
        <taxon>Neptunomonas</taxon>
    </lineage>
</organism>
<sequence length="192" mass="21765">MITQESSFLDEMKQEGVKPIKHSSHRARLARGEIDSETFIERRRAATDGDDSGLSLAPIPMLNPLDPVGWRHDGVQEGVYRNLRLARYAIDARLDLLGKTPMQARDELTNFIDECLRLNIRCFVINIGRGRSPTSSGNQLKTYLNAWLPQLPSVMAFHSAQSQHGGTGALYIMLRKSEQARLDNLEKHQKRR</sequence>
<feature type="region of interest" description="Disordered" evidence="1">
    <location>
        <begin position="1"/>
        <end position="27"/>
    </location>
</feature>
<keyword evidence="3" id="KW-0540">Nuclease</keyword>
<keyword evidence="3" id="KW-0378">Hydrolase</keyword>
<dbReference type="KEGG" id="ncu:F0U83_11475"/>
<dbReference type="SMART" id="SM00463">
    <property type="entry name" value="SMR"/>
    <property type="match status" value="1"/>
</dbReference>
<dbReference type="AlphaFoldDB" id="A0A5P1RC90"/>
<dbReference type="PANTHER" id="PTHR35562:SF2">
    <property type="entry name" value="DNA ENDONUCLEASE SMRA-RELATED"/>
    <property type="match status" value="1"/>
</dbReference>
<dbReference type="Proteomes" id="UP000324760">
    <property type="component" value="Chromosome"/>
</dbReference>
<dbReference type="InterPro" id="IPR036063">
    <property type="entry name" value="Smr_dom_sf"/>
</dbReference>
<dbReference type="PANTHER" id="PTHR35562">
    <property type="entry name" value="DNA ENDONUCLEASE SMRA-RELATED"/>
    <property type="match status" value="1"/>
</dbReference>